<dbReference type="Pfam" id="PF13391">
    <property type="entry name" value="HNH_2"/>
    <property type="match status" value="1"/>
</dbReference>
<evidence type="ECO:0000256" key="6">
    <source>
        <dbReference type="ARBA" id="ARBA00022679"/>
    </source>
</evidence>
<dbReference type="InterPro" id="IPR057564">
    <property type="entry name" value="HEAT_ATR"/>
</dbReference>
<dbReference type="VEuPathDB" id="FungiDB:TERG_08547"/>
<dbReference type="Pfam" id="PF25385">
    <property type="entry name" value="HEAT_MEC1_N"/>
    <property type="match status" value="1"/>
</dbReference>
<evidence type="ECO:0000256" key="16">
    <source>
        <dbReference type="ARBA" id="ARBA00030459"/>
    </source>
</evidence>
<keyword evidence="13" id="KW-0539">Nucleus</keyword>
<dbReference type="SMART" id="SM00146">
    <property type="entry name" value="PI3Kc"/>
    <property type="match status" value="1"/>
</dbReference>
<dbReference type="FunFam" id="1.10.1070.11:FF:000031">
    <property type="entry name" value="Phosphatidyl inositol 3-kinase"/>
    <property type="match status" value="1"/>
</dbReference>
<name>A0A178FAN1_TRIRU</name>
<evidence type="ECO:0000256" key="12">
    <source>
        <dbReference type="ARBA" id="ARBA00023204"/>
    </source>
</evidence>
<proteinExistence type="inferred from homology"/>
<evidence type="ECO:0000256" key="1">
    <source>
        <dbReference type="ARBA" id="ARBA00004123"/>
    </source>
</evidence>
<reference evidence="21 22" key="1">
    <citation type="submission" date="2016-05" db="EMBL/GenBank/DDBJ databases">
        <title>Genome sequencing of Trichophyton rubrum CMCC(F)T1i isolated from hair.</title>
        <authorList>
            <person name="Zhan P."/>
            <person name="Tao Y."/>
            <person name="Liu W."/>
        </authorList>
    </citation>
    <scope>NUCLEOTIDE SEQUENCE [LARGE SCALE GENOMIC DNA]</scope>
    <source>
        <strain evidence="22">CMCC(F)T1i</strain>
    </source>
</reference>
<comment type="caution">
    <text evidence="21">The sequence shown here is derived from an EMBL/GenBank/DDBJ whole genome shotgun (WGS) entry which is preliminary data.</text>
</comment>
<keyword evidence="12" id="KW-0234">DNA repair</keyword>
<feature type="region of interest" description="Disordered" evidence="18">
    <location>
        <begin position="2483"/>
        <end position="2521"/>
    </location>
</feature>
<dbReference type="VEuPathDB" id="FungiDB:TERG_12707"/>
<dbReference type="VEuPathDB" id="FungiDB:TERG_12708"/>
<evidence type="ECO:0000256" key="8">
    <source>
        <dbReference type="ARBA" id="ARBA00022763"/>
    </source>
</evidence>
<gene>
    <name evidence="21" type="ORF">A7C99_0072</name>
</gene>
<evidence type="ECO:0000259" key="19">
    <source>
        <dbReference type="PROSITE" id="PS50290"/>
    </source>
</evidence>
<evidence type="ECO:0000256" key="9">
    <source>
        <dbReference type="ARBA" id="ARBA00022777"/>
    </source>
</evidence>
<evidence type="ECO:0000256" key="2">
    <source>
        <dbReference type="ARBA" id="ARBA00010769"/>
    </source>
</evidence>
<dbReference type="InterPro" id="IPR016024">
    <property type="entry name" value="ARM-type_fold"/>
</dbReference>
<dbReference type="GO" id="GO:0005524">
    <property type="term" value="F:ATP binding"/>
    <property type="evidence" value="ECO:0007669"/>
    <property type="project" value="UniProtKB-KW"/>
</dbReference>
<dbReference type="GO" id="GO:0005694">
    <property type="term" value="C:chromosome"/>
    <property type="evidence" value="ECO:0007669"/>
    <property type="project" value="TreeGrafter"/>
</dbReference>
<dbReference type="PROSITE" id="PS51189">
    <property type="entry name" value="FAT"/>
    <property type="match status" value="1"/>
</dbReference>
<evidence type="ECO:0000259" key="20">
    <source>
        <dbReference type="PROSITE" id="PS51189"/>
    </source>
</evidence>
<dbReference type="VEuPathDB" id="FungiDB:TERG_12706"/>
<dbReference type="InterPro" id="IPR011009">
    <property type="entry name" value="Kinase-like_dom_sf"/>
</dbReference>
<evidence type="ECO:0000256" key="7">
    <source>
        <dbReference type="ARBA" id="ARBA00022741"/>
    </source>
</evidence>
<dbReference type="Proteomes" id="UP000243015">
    <property type="component" value="Unassembled WGS sequence"/>
</dbReference>
<dbReference type="InterPro" id="IPR003151">
    <property type="entry name" value="PIK-rel_kinase_FAT"/>
</dbReference>
<organism evidence="21 22">
    <name type="scientific">Trichophyton rubrum</name>
    <name type="common">Athlete's foot fungus</name>
    <name type="synonym">Epidermophyton rubrum</name>
    <dbReference type="NCBI Taxonomy" id="5551"/>
    <lineage>
        <taxon>Eukaryota</taxon>
        <taxon>Fungi</taxon>
        <taxon>Dikarya</taxon>
        <taxon>Ascomycota</taxon>
        <taxon>Pezizomycotina</taxon>
        <taxon>Eurotiomycetes</taxon>
        <taxon>Eurotiomycetidae</taxon>
        <taxon>Onygenales</taxon>
        <taxon>Arthrodermataceae</taxon>
        <taxon>Trichophyton</taxon>
    </lineage>
</organism>
<protein>
    <recommendedName>
        <fullName evidence="4">Serine/threonine-protein kinase MEC1</fullName>
        <ecNumber evidence="3">2.7.11.1</ecNumber>
    </recommendedName>
    <alternativeName>
        <fullName evidence="17">ATR homolog</fullName>
    </alternativeName>
    <alternativeName>
        <fullName evidence="16">DNA-damage checkpoint kinase MEC1</fullName>
    </alternativeName>
    <alternativeName>
        <fullName evidence="15">Mitosis entry checkpoint protein 1</fullName>
    </alternativeName>
</protein>
<dbReference type="GO" id="GO:0004674">
    <property type="term" value="F:protein serine/threonine kinase activity"/>
    <property type="evidence" value="ECO:0007669"/>
    <property type="project" value="UniProtKB-KW"/>
</dbReference>
<evidence type="ECO:0000313" key="21">
    <source>
        <dbReference type="EMBL" id="OAL68623.1"/>
    </source>
</evidence>
<dbReference type="GO" id="GO:0005634">
    <property type="term" value="C:nucleus"/>
    <property type="evidence" value="ECO:0007669"/>
    <property type="project" value="UniProtKB-SubCell"/>
</dbReference>
<dbReference type="PANTHER" id="PTHR11139">
    <property type="entry name" value="ATAXIA TELANGIECTASIA MUTATED ATM -RELATED"/>
    <property type="match status" value="1"/>
</dbReference>
<dbReference type="Pfam" id="PF00454">
    <property type="entry name" value="PI3_PI4_kinase"/>
    <property type="match status" value="1"/>
</dbReference>
<keyword evidence="7" id="KW-0547">Nucleotide-binding</keyword>
<comment type="subcellular location">
    <subcellularLocation>
        <location evidence="1">Nucleus</location>
    </subcellularLocation>
</comment>
<dbReference type="InterPro" id="IPR036940">
    <property type="entry name" value="PI3/4_kinase_cat_sf"/>
</dbReference>
<dbReference type="Pfam" id="PF25030">
    <property type="entry name" value="M-HEAT_ATR"/>
    <property type="match status" value="1"/>
</dbReference>
<dbReference type="InterPro" id="IPR014009">
    <property type="entry name" value="PIK_FAT"/>
</dbReference>
<dbReference type="PROSITE" id="PS50290">
    <property type="entry name" value="PI3_4_KINASE_3"/>
    <property type="match status" value="1"/>
</dbReference>
<dbReference type="GO" id="GO:0006281">
    <property type="term" value="P:DNA repair"/>
    <property type="evidence" value="ECO:0007669"/>
    <property type="project" value="UniProtKB-KW"/>
</dbReference>
<evidence type="ECO:0000256" key="5">
    <source>
        <dbReference type="ARBA" id="ARBA00022527"/>
    </source>
</evidence>
<dbReference type="CDD" id="cd00892">
    <property type="entry name" value="PIKKc_ATR"/>
    <property type="match status" value="1"/>
</dbReference>
<sequence>MGWITLMASQNGLQSRRSLGKQRDIKARDVPLSSLIPSHLASHLAADTSGEHGIDRETFSQLRREILSQSEDGEANTNDNIDDIYNLICVVVRAGFEQSLKPQGARASGDDIIGQTLDCLDIIRLAVQRAPAVLNGSAKPELIKENTLQSPLFVWVLSSLLTLLCSWNDRSIQDKTAKMPCGGVFPGNDLYFPVPTVEFLSCLDELGLPRDCCGKSQLENPQTVAMACLRLIEAITCPVELSLTDSKASLLRESFNYGLHFGVRLWKAIFAWFDANTVAVGEESLTSLLVEFVSFSRKLCSYSTRLSSRIDQKVLLPLFQCVVDLVDPEKLKRSNELQQVLAEFLMEVIRLSQSSAGVEGLVEELFFYPLSDIGANLDFFQTLHQSLQHVVLRVVAGEHRAKLGSKAVRRVGLFDKDRGSTSRSYISDKKDSSMVALIDASTDERASKRPRLSNAEDQNGHSDLSSVVSNKIYSTLGVFPPNGLEDLDEDAMQDFSNLSAADKCIIIMNLGRLACAWAQSLCGEEYGNIAGQTYMCKVCNDEVEKCYTKKPISPLQFGYLRSIIAGILPRIEDSGSCRISAMIAIRNIVNHDLRDTEDRLDISLFGEYCLRSLKSSIRELRVAAGKALVSFLRGSRGSDLRCSNFIVALEYLHKIFEKNELFLQETCVMALRQIAEISNDEEMNIVLLRLLEYLGHANPFISGIAYTEISKLTTLLKLTPAALFRPYWRTLSQLVIKNFQARPQMADQLCDLLGMEINGFLRLTTSYTLPYLVLTRKKDIISRIAMTHSKKSISELIKTRSHLASILALLLVQPLPNPEAAIPCILQELSVKFNDPTLSKLVRSECVPITCELLRGLGSSGEGKGSKYYDALEYIASVTPRQVGRGVVEKSENLSVFIEEHVLGVVTEFVHVINDFQVLQPIPEKKRDIIALGEMIKIAKGNIGIALPQICACLRAALDTDDLRDHAFATWNAMILALNEVDLEPLVDQTFAIILKYWEFLTEKSKKKEIELVDYILRDNDDILIAVFETLPSLESIPELSEQNKKIENLKQMMDIRSKFMALCRRCQSDNFAVVERALVELLPNLANHEEFIHGSVFSEQPDKSLVGKVTRTLLDCCVKYNPSSPTIVSLSAQCLGLIGCLDPNRIESIKEKKDIVVLSNFERSDETLDFIIFCLQNILVDAFLAASNSRTQGFLAYAMQALLTTGNISTAIPPRSQDPQSSDLYRRWLELPELSRNTLTPFLNSKYSVTIGAISTSCQYPLFTPTLNHSEWLRTFVLDILQKGKSRNIQILFSVFSRIIRTQEKSISVFLLPFAALNVAVSAIDEEREHLKGELTNILECPLPDHKGPERENLILFSESVFAVLDYLSRWLHGKKKEYTSITSIGNNASRSQKESLTESAVQIKRVEQLLSCIPAEIISKRAVECKSYARALFHWEQYIRQQKSRPETNAMELESLYQRLQDIYTQIDEPDGIEGISSHLHVLDLDQQILEHRNSGRWTAAQSWYELQLNKSPKDLDTQINLLTCLKESGQYGILLNQFDSLKKNEAIIPKMLPLAIESSWVTGKWGKLEKLTLDHRDEITTDFNIGVGVGLVAFRQGKKDELEKIIEELRMNVASGFTLNSVSTFQASHDGTLKLHVLSEMELLTSGSYDNSSTPRNELFTILDRRLDMLGGCISDKQYVLGIRQAIMDLSPAYDDLEVASVWQRIARLARKANCKDQAFNAVLHSAQLNDKNSTIEYARLLWKEGLHRKAIQTLEGAISANVFGPNGRSETSDNDASVPTKSYEQNLLMARAYLLLAKWMDSAGQTQSDFIVSRYRQAIHYHSKWEKVHYYLGKHYAKILDSEKSKPLGKEGQKYLSGEASKLVINSYLRSLTFGNKYVSQTLPKVLTLWLEHAAAVDQPFDPKRGDNEDFQKHNMSQRKKNLDEMHSQLKKYISRISPALLFTILPQVVARICQSNTTVYNTLTSMIVRPVVAFPQQGLWTVLALLKSSSKDRASRGITILQKITESSRKSRTEPPAGDIRLIINQGQKLSEELLGLCLARIEEKSSKVSLSKSLRFNHKVAPCKLAIPLQATLTPTLPSSHEPHFLKTFRAFPADTITVEAILDEALVLNSLQKPRKINIRGSDGKIYGLLCKPKDDLRKDQRLMEFNSMINRFLMRDLESNKRRLYIKTYAVTPLNEECGLIEWVNNLRTLRDIVTRLLKDRGVSVNYSEIRRNLDEACSDDSKLSVFREKVLKKCPPVLHEWFVETFPEPATWFAARLKYTRSSAVMSMVGYSLGHGENILFEEETGGILHVDFNCLFDKGLTFDKPELVPFRLTHNMTDAYGAYGYNGPFRKTCELTLGLLRQNEDSLMTILETFLHEPTTDFIGKKKRHNPRVPDTPEGVLELIRNKLRGLLPGESVPLSVGGHVDELILQATQDKNLAAILLLRRGGLSLLERLIRGGVTDGDLEEYEGDLARPTGEWDRETDRGRYISCRSAARPPRNLPRPGGERYLEDNGGGGLPESRKAEPLPPPYRPPPYSYGTIKLGFVHMSNCGLGICRIAIVNGCDYGCGCAKNMDFATLTETHCTAHHGFHCACLGHLELAMRFDHDYSSVYGSEEISRVVGEVISTVIWCGTGRVAATETAITGGGEIVTAERVVCYYKYLHHDGDETRAKLSTSSLEGIINFSPQPLSESQRERAATIFHTVVDHFRQEELASGSPPRYSRFLLVHHSYSFSLPGPSQDAFLRVFFDAMGIDIETAPAPDFASQADGLRKNLTAFADFLFDSFFLPIRASGGCTSQPSPAHMSALQRVLASYEHIPTPERVAALRQLCLIRDHHKCVVSHTFDTSEANKRLRQHGDNAEDDDGNRLLGEHQDRKPKVGHLEVAHIIPHSLTQAGANGELSDAKKATLMMLNMFDFNISHIIDGVNIDKPFNAITLTLDLHRYFGEFEIFFTPISDKHHTYRIESLLPGGLIQELPVTRELYLTEDRSIDPPLPRLLALHRAIALILNLSGAAEPIDKVLRDMEDLAVSTSGSTELGRLVTLKMNGWFDRPAILKPTWI</sequence>
<keyword evidence="6" id="KW-0808">Transferase</keyword>
<evidence type="ECO:0000256" key="4">
    <source>
        <dbReference type="ARBA" id="ARBA00021345"/>
    </source>
</evidence>
<keyword evidence="5" id="KW-0723">Serine/threonine-protein kinase</keyword>
<dbReference type="InterPro" id="IPR011990">
    <property type="entry name" value="TPR-like_helical_dom_sf"/>
</dbReference>
<evidence type="ECO:0000256" key="13">
    <source>
        <dbReference type="ARBA" id="ARBA00023242"/>
    </source>
</evidence>
<dbReference type="InterPro" id="IPR058681">
    <property type="entry name" value="HEAT_MEC1_N"/>
</dbReference>
<dbReference type="SUPFAM" id="SSF56112">
    <property type="entry name" value="Protein kinase-like (PK-like)"/>
    <property type="match status" value="1"/>
</dbReference>
<dbReference type="GO" id="GO:0000723">
    <property type="term" value="P:telomere maintenance"/>
    <property type="evidence" value="ECO:0007669"/>
    <property type="project" value="TreeGrafter"/>
</dbReference>
<dbReference type="EMBL" id="LHPM01000004">
    <property type="protein sequence ID" value="OAL68623.1"/>
    <property type="molecule type" value="Genomic_DNA"/>
</dbReference>
<accession>A0A178FAN1</accession>
<evidence type="ECO:0000256" key="3">
    <source>
        <dbReference type="ARBA" id="ARBA00012513"/>
    </source>
</evidence>
<evidence type="ECO:0000256" key="17">
    <source>
        <dbReference type="ARBA" id="ARBA00033001"/>
    </source>
</evidence>
<dbReference type="Pfam" id="PF02259">
    <property type="entry name" value="FAT"/>
    <property type="match status" value="1"/>
</dbReference>
<keyword evidence="11" id="KW-0156">Chromatin regulator</keyword>
<evidence type="ECO:0000256" key="10">
    <source>
        <dbReference type="ARBA" id="ARBA00022840"/>
    </source>
</evidence>
<dbReference type="InterPro" id="IPR003615">
    <property type="entry name" value="HNH_nuc"/>
</dbReference>
<feature type="domain" description="PI3K/PI4K catalytic" evidence="19">
    <location>
        <begin position="2108"/>
        <end position="2423"/>
    </location>
</feature>
<dbReference type="GO" id="GO:0000077">
    <property type="term" value="P:DNA damage checkpoint signaling"/>
    <property type="evidence" value="ECO:0007669"/>
    <property type="project" value="TreeGrafter"/>
</dbReference>
<dbReference type="Gene3D" id="3.30.1010.10">
    <property type="entry name" value="Phosphatidylinositol 3-kinase Catalytic Subunit, Chain A, domain 4"/>
    <property type="match status" value="1"/>
</dbReference>
<keyword evidence="8" id="KW-0227">DNA damage</keyword>
<keyword evidence="14" id="KW-0469">Meiosis</keyword>
<keyword evidence="10" id="KW-0067">ATP-binding</keyword>
<evidence type="ECO:0000256" key="15">
    <source>
        <dbReference type="ARBA" id="ARBA00029679"/>
    </source>
</evidence>
<dbReference type="InterPro" id="IPR011989">
    <property type="entry name" value="ARM-like"/>
</dbReference>
<keyword evidence="9" id="KW-0418">Kinase</keyword>
<dbReference type="Gene3D" id="1.25.40.10">
    <property type="entry name" value="Tetratricopeptide repeat domain"/>
    <property type="match status" value="1"/>
</dbReference>
<dbReference type="Pfam" id="PF23593">
    <property type="entry name" value="HEAT_ATR"/>
    <property type="match status" value="1"/>
</dbReference>
<dbReference type="InterPro" id="IPR012993">
    <property type="entry name" value="UME"/>
</dbReference>
<evidence type="ECO:0000313" key="22">
    <source>
        <dbReference type="Proteomes" id="UP000243015"/>
    </source>
</evidence>
<evidence type="ECO:0000256" key="18">
    <source>
        <dbReference type="SAM" id="MobiDB-lite"/>
    </source>
</evidence>
<dbReference type="InterPro" id="IPR050517">
    <property type="entry name" value="DDR_Repair_Kinase"/>
</dbReference>
<comment type="similarity">
    <text evidence="2">Belongs to the PI3/PI4-kinase family. ATM subfamily.</text>
</comment>
<dbReference type="Pfam" id="PF08064">
    <property type="entry name" value="UME"/>
    <property type="match status" value="1"/>
</dbReference>
<feature type="region of interest" description="Disordered" evidence="18">
    <location>
        <begin position="2839"/>
        <end position="2862"/>
    </location>
</feature>
<dbReference type="Gene3D" id="1.25.10.10">
    <property type="entry name" value="Leucine-rich Repeat Variant"/>
    <property type="match status" value="1"/>
</dbReference>
<dbReference type="InterPro" id="IPR000403">
    <property type="entry name" value="PI3/4_kinase_cat_dom"/>
</dbReference>
<dbReference type="EC" id="2.7.11.1" evidence="3"/>
<dbReference type="SUPFAM" id="SSF48371">
    <property type="entry name" value="ARM repeat"/>
    <property type="match status" value="1"/>
</dbReference>
<dbReference type="InterPro" id="IPR056802">
    <property type="entry name" value="ATR-like_M-HEAT"/>
</dbReference>
<dbReference type="Gene3D" id="1.10.1070.11">
    <property type="entry name" value="Phosphatidylinositol 3-/4-kinase, catalytic domain"/>
    <property type="match status" value="1"/>
</dbReference>
<feature type="region of interest" description="Disordered" evidence="18">
    <location>
        <begin position="442"/>
        <end position="463"/>
    </location>
</feature>
<feature type="domain" description="FAT" evidence="20">
    <location>
        <begin position="1419"/>
        <end position="1993"/>
    </location>
</feature>
<dbReference type="PANTHER" id="PTHR11139:SF125">
    <property type="entry name" value="SERINE_THREONINE-PROTEIN KINASE MEC1"/>
    <property type="match status" value="1"/>
</dbReference>
<dbReference type="SMART" id="SM00802">
    <property type="entry name" value="UME"/>
    <property type="match status" value="1"/>
</dbReference>
<evidence type="ECO:0000256" key="14">
    <source>
        <dbReference type="ARBA" id="ARBA00023254"/>
    </source>
</evidence>
<evidence type="ECO:0000256" key="11">
    <source>
        <dbReference type="ARBA" id="ARBA00022853"/>
    </source>
</evidence>
<dbReference type="VEuPathDB" id="FungiDB:TERG_00652"/>